<dbReference type="AlphaFoldDB" id="A0A840I112"/>
<dbReference type="Proteomes" id="UP000563524">
    <property type="component" value="Unassembled WGS sequence"/>
</dbReference>
<dbReference type="SUPFAM" id="SSF69593">
    <property type="entry name" value="Glycerol-3-phosphate (1)-acyltransferase"/>
    <property type="match status" value="1"/>
</dbReference>
<reference evidence="2 3" key="1">
    <citation type="submission" date="2020-08" db="EMBL/GenBank/DDBJ databases">
        <title>Genomic Encyclopedia of Type Strains, Phase IV (KMG-IV): sequencing the most valuable type-strain genomes for metagenomic binning, comparative biology and taxonomic classification.</title>
        <authorList>
            <person name="Goeker M."/>
        </authorList>
    </citation>
    <scope>NUCLEOTIDE SEQUENCE [LARGE SCALE GENOMIC DNA]</scope>
    <source>
        <strain evidence="2 3">DSM 102850</strain>
    </source>
</reference>
<dbReference type="RefSeq" id="WP_183815460.1">
    <property type="nucleotide sequence ID" value="NZ_JACHOB010000001.1"/>
</dbReference>
<feature type="domain" description="Phospholipid/glycerol acyltransferase" evidence="1">
    <location>
        <begin position="127"/>
        <end position="250"/>
    </location>
</feature>
<dbReference type="EMBL" id="JACHOB010000001">
    <property type="protein sequence ID" value="MBB4657971.1"/>
    <property type="molecule type" value="Genomic_DNA"/>
</dbReference>
<dbReference type="Pfam" id="PF01553">
    <property type="entry name" value="Acyltransferase"/>
    <property type="match status" value="1"/>
</dbReference>
<protein>
    <submittedName>
        <fullName evidence="2">Putative hemolysin</fullName>
    </submittedName>
</protein>
<evidence type="ECO:0000313" key="2">
    <source>
        <dbReference type="EMBL" id="MBB4657971.1"/>
    </source>
</evidence>
<name>A0A840I112_9PROT</name>
<evidence type="ECO:0000313" key="3">
    <source>
        <dbReference type="Proteomes" id="UP000563524"/>
    </source>
</evidence>
<dbReference type="InterPro" id="IPR002123">
    <property type="entry name" value="Plipid/glycerol_acylTrfase"/>
</dbReference>
<dbReference type="GO" id="GO:0016746">
    <property type="term" value="F:acyltransferase activity"/>
    <property type="evidence" value="ECO:0007669"/>
    <property type="project" value="InterPro"/>
</dbReference>
<evidence type="ECO:0000259" key="1">
    <source>
        <dbReference type="SMART" id="SM00563"/>
    </source>
</evidence>
<dbReference type="SMART" id="SM00563">
    <property type="entry name" value="PlsC"/>
    <property type="match status" value="1"/>
</dbReference>
<sequence>MLETYEERPIGAQLGADGKPLNPDDPADAEIIRWQTTSPYYVPPHNERHKHIVDVLIRERAKRLSSSRFWRFYRVGLNRLLGYQGAKRMVDTAGRWNATDAFAHASSLLDMKLDVTGMEHIPREGAFIIALNHPTGIADGLAVHDALAPVRPDVIVFVNADAIRLNPRLTDKLIPVEWRADKKSRAKSRETLKATNAAFAAARAVVLFPSGRLAYMNEDKHLVERPWQPTIAALAKKYDCPIVPANLVSRNSWLYYWFNNVDTELRDMTLFHELLNKKGKTSRITIERPIDPDVLLEDNEAAAAELRAYVCEGVPKGLTFGDWRAAEAASA</sequence>
<comment type="caution">
    <text evidence="2">The sequence shown here is derived from an EMBL/GenBank/DDBJ whole genome shotgun (WGS) entry which is preliminary data.</text>
</comment>
<gene>
    <name evidence="2" type="ORF">GGQ59_000471</name>
</gene>
<organism evidence="2 3">
    <name type="scientific">Parvularcula dongshanensis</name>
    <dbReference type="NCBI Taxonomy" id="1173995"/>
    <lineage>
        <taxon>Bacteria</taxon>
        <taxon>Pseudomonadati</taxon>
        <taxon>Pseudomonadota</taxon>
        <taxon>Alphaproteobacteria</taxon>
        <taxon>Parvularculales</taxon>
        <taxon>Parvularculaceae</taxon>
        <taxon>Parvularcula</taxon>
    </lineage>
</organism>
<accession>A0A840I112</accession>
<proteinExistence type="predicted"/>
<keyword evidence="3" id="KW-1185">Reference proteome</keyword>